<dbReference type="RefSeq" id="WP_176366515.1">
    <property type="nucleotide sequence ID" value="NZ_VOMC01000009.1"/>
</dbReference>
<accession>A0ABX2NIR7</accession>
<evidence type="ECO:0000313" key="1">
    <source>
        <dbReference type="EMBL" id="NVI04158.1"/>
    </source>
</evidence>
<reference evidence="1 2" key="1">
    <citation type="submission" date="2019-08" db="EMBL/GenBank/DDBJ databases">
        <title>Paraburkholderia simonii sp. nov. and P. youngii sp. nov. Brazilian and Mexican Mimosa-associated rhizobia.</title>
        <authorList>
            <person name="Mavima L."/>
            <person name="Beukes C.W."/>
            <person name="Palmer M."/>
            <person name="De Meyer S.E."/>
            <person name="James E.K."/>
            <person name="Maluk M."/>
            <person name="Avontuur J.R."/>
            <person name="Chan W.Y."/>
            <person name="Venter S.N."/>
            <person name="Steenkamp E.T."/>
        </authorList>
    </citation>
    <scope>NUCLEOTIDE SEQUENCE [LARGE SCALE GENOMIC DNA]</scope>
    <source>
        <strain evidence="1 2">JPY454</strain>
    </source>
</reference>
<organism evidence="1 2">
    <name type="scientific">Paraburkholderia youngii</name>
    <dbReference type="NCBI Taxonomy" id="2782701"/>
    <lineage>
        <taxon>Bacteria</taxon>
        <taxon>Pseudomonadati</taxon>
        <taxon>Pseudomonadota</taxon>
        <taxon>Betaproteobacteria</taxon>
        <taxon>Burkholderiales</taxon>
        <taxon>Burkholderiaceae</taxon>
        <taxon>Paraburkholderia</taxon>
    </lineage>
</organism>
<proteinExistence type="predicted"/>
<protein>
    <submittedName>
        <fullName evidence="1">Uncharacterized protein</fullName>
    </submittedName>
</protein>
<sequence length="91" mass="9462">MSRHCRHVRINGVTLANGVNLAGRYGGGSLSSQGPQYKITGSGTTGLAPNPSTGQGGLITFDFDYSPSGDAVRWSPSLIAGSGVREQCDRH</sequence>
<dbReference type="EMBL" id="VOMC01000009">
    <property type="protein sequence ID" value="NVI04158.1"/>
    <property type="molecule type" value="Genomic_DNA"/>
</dbReference>
<dbReference type="Proteomes" id="UP000821598">
    <property type="component" value="Unassembled WGS sequence"/>
</dbReference>
<evidence type="ECO:0000313" key="2">
    <source>
        <dbReference type="Proteomes" id="UP000821598"/>
    </source>
</evidence>
<keyword evidence="2" id="KW-1185">Reference proteome</keyword>
<name>A0ABX2NIR7_9BURK</name>
<comment type="caution">
    <text evidence="1">The sequence shown here is derived from an EMBL/GenBank/DDBJ whole genome shotgun (WGS) entry which is preliminary data.</text>
</comment>
<gene>
    <name evidence="1" type="ORF">FSB64_10285</name>
</gene>